<proteinExistence type="predicted"/>
<dbReference type="GeneID" id="20224354"/>
<name>F0Y793_AURAN</name>
<protein>
    <submittedName>
        <fullName evidence="2">Uncharacterized protein</fullName>
    </submittedName>
</protein>
<sequence length="420" mass="46784">MRPSLPSTLFIAVLLVVDGQPLLAQEHTLPTRAKKMSQRVTPRLRSMDDFTTLAVQRASLTHDAYRAAAPSTWIFLIGAYRTFYYVRRSVKKFAELTAPGDYAVALVCWDDERLENVKLNKYGWGSKQFNEANVRAAFGGEKTLAARLADDAAFFGGRLVLCLVYRAFARRGVLVSGVTWENYAFLNREAFRLARGARAALLAAGAAPAPATEIVVRSRPDVCLERGFDLREVRRRYDAGPAARDHVAYGQLVDGDIFLMTSWDLFERDIAGPLLDPPETPSLDVSIALRNMWQFTRAHLPDPEVNPWAELYPERCAAGTAPCAMRIMEATRAHCLVRFGTALQNRSEMGRPIDGILERPTTRDPAREARCQYPAAIHFRANPRLDKTPPLSRALPGGFGALRDKREDRGITAATCPDAY</sequence>
<feature type="signal peptide" evidence="1">
    <location>
        <begin position="1"/>
        <end position="19"/>
    </location>
</feature>
<reference evidence="2 3" key="1">
    <citation type="journal article" date="2011" name="Proc. Natl. Acad. Sci. U.S.A.">
        <title>Niche of harmful alga Aureococcus anophagefferens revealed through ecogenomics.</title>
        <authorList>
            <person name="Gobler C.J."/>
            <person name="Berry D.L."/>
            <person name="Dyhrman S.T."/>
            <person name="Wilhelm S.W."/>
            <person name="Salamov A."/>
            <person name="Lobanov A.V."/>
            <person name="Zhang Y."/>
            <person name="Collier J.L."/>
            <person name="Wurch L.L."/>
            <person name="Kustka A.B."/>
            <person name="Dill B.D."/>
            <person name="Shah M."/>
            <person name="VerBerkmoes N.C."/>
            <person name="Kuo A."/>
            <person name="Terry A."/>
            <person name="Pangilinan J."/>
            <person name="Lindquist E.A."/>
            <person name="Lucas S."/>
            <person name="Paulsen I.T."/>
            <person name="Hattenrath-Lehmann T.K."/>
            <person name="Talmage S.C."/>
            <person name="Walker E.A."/>
            <person name="Koch F."/>
            <person name="Burson A.M."/>
            <person name="Marcoval M.A."/>
            <person name="Tang Y.Z."/>
            <person name="Lecleir G.R."/>
            <person name="Coyne K.J."/>
            <person name="Berg G.M."/>
            <person name="Bertrand E.M."/>
            <person name="Saito M.A."/>
            <person name="Gladyshev V.N."/>
            <person name="Grigoriev I.V."/>
        </authorList>
    </citation>
    <scope>NUCLEOTIDE SEQUENCE [LARGE SCALE GENOMIC DNA]</scope>
    <source>
        <strain evidence="3">CCMP 1984</strain>
    </source>
</reference>
<gene>
    <name evidence="2" type="ORF">AURANDRAFT_63488</name>
</gene>
<dbReference type="EMBL" id="GL833126">
    <property type="protein sequence ID" value="EGB08950.1"/>
    <property type="molecule type" value="Genomic_DNA"/>
</dbReference>
<dbReference type="Proteomes" id="UP000002729">
    <property type="component" value="Unassembled WGS sequence"/>
</dbReference>
<dbReference type="RefSeq" id="XP_009036082.1">
    <property type="nucleotide sequence ID" value="XM_009037834.1"/>
</dbReference>
<feature type="chain" id="PRO_5003264457" evidence="1">
    <location>
        <begin position="20"/>
        <end position="420"/>
    </location>
</feature>
<organism evidence="3">
    <name type="scientific">Aureococcus anophagefferens</name>
    <name type="common">Harmful bloom alga</name>
    <dbReference type="NCBI Taxonomy" id="44056"/>
    <lineage>
        <taxon>Eukaryota</taxon>
        <taxon>Sar</taxon>
        <taxon>Stramenopiles</taxon>
        <taxon>Ochrophyta</taxon>
        <taxon>Pelagophyceae</taxon>
        <taxon>Pelagomonadales</taxon>
        <taxon>Pelagomonadaceae</taxon>
        <taxon>Aureococcus</taxon>
    </lineage>
</organism>
<keyword evidence="1" id="KW-0732">Signal</keyword>
<evidence type="ECO:0000313" key="2">
    <source>
        <dbReference type="EMBL" id="EGB08950.1"/>
    </source>
</evidence>
<dbReference type="InParanoid" id="F0Y793"/>
<dbReference type="KEGG" id="aaf:AURANDRAFT_63488"/>
<evidence type="ECO:0000313" key="3">
    <source>
        <dbReference type="Proteomes" id="UP000002729"/>
    </source>
</evidence>
<keyword evidence="3" id="KW-1185">Reference proteome</keyword>
<accession>F0Y793</accession>
<dbReference type="AlphaFoldDB" id="F0Y793"/>
<evidence type="ECO:0000256" key="1">
    <source>
        <dbReference type="SAM" id="SignalP"/>
    </source>
</evidence>